<reference evidence="2 3" key="1">
    <citation type="journal article" date="2014" name="Int. J. Syst. Evol. Microbiol.">
        <title>Complete genome sequence of Corynebacterium casei LMG S-19264T (=DSM 44701T), isolated from a smear-ripened cheese.</title>
        <authorList>
            <consortium name="US DOE Joint Genome Institute (JGI-PGF)"/>
            <person name="Walter F."/>
            <person name="Albersmeier A."/>
            <person name="Kalinowski J."/>
            <person name="Ruckert C."/>
        </authorList>
    </citation>
    <scope>NUCLEOTIDE SEQUENCE [LARGE SCALE GENOMIC DNA]</scope>
    <source>
        <strain evidence="2 3">CGMCC 1.16330</strain>
    </source>
</reference>
<comment type="caution">
    <text evidence="2">The sequence shown here is derived from an EMBL/GenBank/DDBJ whole genome shotgun (WGS) entry which is preliminary data.</text>
</comment>
<name>A0A8J2Z9E9_9PROT</name>
<dbReference type="GO" id="GO:0051536">
    <property type="term" value="F:iron-sulfur cluster binding"/>
    <property type="evidence" value="ECO:0007669"/>
    <property type="project" value="InterPro"/>
</dbReference>
<dbReference type="AlphaFoldDB" id="A0A8J2Z9E9"/>
<dbReference type="SUPFAM" id="SSF54292">
    <property type="entry name" value="2Fe-2S ferredoxin-like"/>
    <property type="match status" value="1"/>
</dbReference>
<sequence>MFHRPPDPAREATQAVTVTLDGRPVRARAGDTVAAVVLLAGLGHTRTDAATGERRAPYCMMGTCHECLMVIDGEPSRQACLVTVREGMAIERQPGAPRLR</sequence>
<protein>
    <recommendedName>
        <fullName evidence="4">(2Fe-2S)-binding protein</fullName>
    </recommendedName>
</protein>
<dbReference type="RefSeq" id="WP_188899067.1">
    <property type="nucleotide sequence ID" value="NZ_BMKS01000003.1"/>
</dbReference>
<dbReference type="GO" id="GO:0016491">
    <property type="term" value="F:oxidoreductase activity"/>
    <property type="evidence" value="ECO:0007669"/>
    <property type="project" value="UniProtKB-KW"/>
</dbReference>
<dbReference type="Gene3D" id="3.10.20.440">
    <property type="entry name" value="2Fe-2S iron-sulphur cluster binding domain, sarcosine oxidase, alpha subunit, N-terminal domain"/>
    <property type="match status" value="1"/>
</dbReference>
<evidence type="ECO:0000256" key="1">
    <source>
        <dbReference type="ARBA" id="ARBA00023002"/>
    </source>
</evidence>
<proteinExistence type="predicted"/>
<dbReference type="InterPro" id="IPR042204">
    <property type="entry name" value="2Fe-2S-bd_N"/>
</dbReference>
<gene>
    <name evidence="2" type="ORF">GCM10010964_11550</name>
</gene>
<dbReference type="EMBL" id="BMKS01000003">
    <property type="protein sequence ID" value="GGG25222.1"/>
    <property type="molecule type" value="Genomic_DNA"/>
</dbReference>
<evidence type="ECO:0008006" key="4">
    <source>
        <dbReference type="Google" id="ProtNLM"/>
    </source>
</evidence>
<dbReference type="Proteomes" id="UP000597507">
    <property type="component" value="Unassembled WGS sequence"/>
</dbReference>
<keyword evidence="3" id="KW-1185">Reference proteome</keyword>
<dbReference type="InterPro" id="IPR036010">
    <property type="entry name" value="2Fe-2S_ferredoxin-like_sf"/>
</dbReference>
<keyword evidence="1" id="KW-0560">Oxidoreductase</keyword>
<accession>A0A8J2Z9E9</accession>
<dbReference type="Pfam" id="PF13510">
    <property type="entry name" value="Fer2_4"/>
    <property type="match status" value="1"/>
</dbReference>
<evidence type="ECO:0000313" key="3">
    <source>
        <dbReference type="Proteomes" id="UP000597507"/>
    </source>
</evidence>
<evidence type="ECO:0000313" key="2">
    <source>
        <dbReference type="EMBL" id="GGG25222.1"/>
    </source>
</evidence>
<organism evidence="2 3">
    <name type="scientific">Caldovatus sediminis</name>
    <dbReference type="NCBI Taxonomy" id="2041189"/>
    <lineage>
        <taxon>Bacteria</taxon>
        <taxon>Pseudomonadati</taxon>
        <taxon>Pseudomonadota</taxon>
        <taxon>Alphaproteobacteria</taxon>
        <taxon>Acetobacterales</taxon>
        <taxon>Roseomonadaceae</taxon>
        <taxon>Caldovatus</taxon>
    </lineage>
</organism>